<dbReference type="InterPro" id="IPR023753">
    <property type="entry name" value="FAD/NAD-binding_dom"/>
</dbReference>
<feature type="region of interest" description="Disordered" evidence="6">
    <location>
        <begin position="1762"/>
        <end position="1787"/>
    </location>
</feature>
<dbReference type="VEuPathDB" id="FungiDB:TERG_07510"/>
<dbReference type="Pfam" id="PF17784">
    <property type="entry name" value="Sulfotransfer_4"/>
    <property type="match status" value="1"/>
</dbReference>
<dbReference type="NCBIfam" id="TIGR01292">
    <property type="entry name" value="TRX_reduct"/>
    <property type="match status" value="1"/>
</dbReference>
<organism evidence="10 11">
    <name type="scientific">Trichophyton rubrum</name>
    <name type="common">Athlete's foot fungus</name>
    <name type="synonym">Epidermophyton rubrum</name>
    <dbReference type="NCBI Taxonomy" id="5551"/>
    <lineage>
        <taxon>Eukaryota</taxon>
        <taxon>Fungi</taxon>
        <taxon>Dikarya</taxon>
        <taxon>Ascomycota</taxon>
        <taxon>Pezizomycotina</taxon>
        <taxon>Eurotiomycetes</taxon>
        <taxon>Eurotiomycetidae</taxon>
        <taxon>Onygenales</taxon>
        <taxon>Arthrodermataceae</taxon>
        <taxon>Trichophyton</taxon>
    </lineage>
</organism>
<evidence type="ECO:0000259" key="9">
    <source>
        <dbReference type="Pfam" id="PF19050"/>
    </source>
</evidence>
<feature type="compositionally biased region" description="Polar residues" evidence="6">
    <location>
        <begin position="735"/>
        <end position="751"/>
    </location>
</feature>
<feature type="region of interest" description="Disordered" evidence="6">
    <location>
        <begin position="2519"/>
        <end position="2539"/>
    </location>
</feature>
<dbReference type="InterPro" id="IPR008255">
    <property type="entry name" value="Pyr_nucl-diS_OxRdtase_2_AS"/>
</dbReference>
<comment type="cofactor">
    <cofactor evidence="4">
        <name>FAD</name>
        <dbReference type="ChEBI" id="CHEBI:57692"/>
    </cofactor>
    <text evidence="4">Binds 1 FAD per subunit.</text>
</comment>
<dbReference type="InterPro" id="IPR040632">
    <property type="entry name" value="Sulfotransfer_4"/>
</dbReference>
<dbReference type="PRINTS" id="PR00469">
    <property type="entry name" value="PNDRDTASEII"/>
</dbReference>
<dbReference type="PANTHER" id="PTHR46689">
    <property type="entry name" value="MEMBRANE PROTEIN, PUTATIVE-RELATED"/>
    <property type="match status" value="1"/>
</dbReference>
<feature type="domain" description="PhoD-like phosphatase" evidence="9">
    <location>
        <begin position="1606"/>
        <end position="1761"/>
    </location>
</feature>
<evidence type="ECO:0000259" key="8">
    <source>
        <dbReference type="Pfam" id="PF07992"/>
    </source>
</evidence>
<feature type="region of interest" description="Disordered" evidence="6">
    <location>
        <begin position="982"/>
        <end position="1020"/>
    </location>
</feature>
<keyword evidence="5" id="KW-0175">Coiled coil</keyword>
<feature type="region of interest" description="Disordered" evidence="6">
    <location>
        <begin position="1193"/>
        <end position="1216"/>
    </location>
</feature>
<evidence type="ECO:0000256" key="1">
    <source>
        <dbReference type="ARBA" id="ARBA00022827"/>
    </source>
</evidence>
<feature type="region of interest" description="Disordered" evidence="6">
    <location>
        <begin position="911"/>
        <end position="953"/>
    </location>
</feature>
<feature type="region of interest" description="Disordered" evidence="6">
    <location>
        <begin position="1811"/>
        <end position="1875"/>
    </location>
</feature>
<dbReference type="Pfam" id="PF01636">
    <property type="entry name" value="APH"/>
    <property type="match status" value="1"/>
</dbReference>
<dbReference type="SUPFAM" id="SSF52540">
    <property type="entry name" value="P-loop containing nucleoside triphosphate hydrolases"/>
    <property type="match status" value="1"/>
</dbReference>
<accession>A0A178F4Y0</accession>
<dbReference type="InterPro" id="IPR011009">
    <property type="entry name" value="Kinase-like_dom_sf"/>
</dbReference>
<feature type="region of interest" description="Disordered" evidence="6">
    <location>
        <begin position="2024"/>
        <end position="2065"/>
    </location>
</feature>
<evidence type="ECO:0000256" key="4">
    <source>
        <dbReference type="RuleBase" id="RU003881"/>
    </source>
</evidence>
<feature type="domain" description="Aminoglycoside phosphotransferase" evidence="7">
    <location>
        <begin position="330"/>
        <end position="521"/>
    </location>
</feature>
<dbReference type="GO" id="GO:0005737">
    <property type="term" value="C:cytoplasm"/>
    <property type="evidence" value="ECO:0007669"/>
    <property type="project" value="InterPro"/>
</dbReference>
<feature type="coiled-coil region" evidence="5">
    <location>
        <begin position="876"/>
        <end position="908"/>
    </location>
</feature>
<dbReference type="GO" id="GO:0019430">
    <property type="term" value="P:removal of superoxide radicals"/>
    <property type="evidence" value="ECO:0007669"/>
    <property type="project" value="InterPro"/>
</dbReference>
<dbReference type="VEuPathDB" id="FungiDB:TERG_07507"/>
<feature type="compositionally biased region" description="Polar residues" evidence="6">
    <location>
        <begin position="797"/>
        <end position="806"/>
    </location>
</feature>
<evidence type="ECO:0000256" key="2">
    <source>
        <dbReference type="ARBA" id="ARBA00023157"/>
    </source>
</evidence>
<dbReference type="PRINTS" id="PR00368">
    <property type="entry name" value="FADPNR"/>
</dbReference>
<dbReference type="InterPro" id="IPR005982">
    <property type="entry name" value="Thioredox_Rdtase"/>
</dbReference>
<dbReference type="Gene3D" id="3.60.21.70">
    <property type="entry name" value="PhoD-like phosphatase"/>
    <property type="match status" value="1"/>
</dbReference>
<evidence type="ECO:0000313" key="11">
    <source>
        <dbReference type="Proteomes" id="UP000243015"/>
    </source>
</evidence>
<dbReference type="VEuPathDB" id="FungiDB:TERG_07508"/>
<feature type="compositionally biased region" description="Basic and acidic residues" evidence="6">
    <location>
        <begin position="2529"/>
        <end position="2539"/>
    </location>
</feature>
<dbReference type="EMBL" id="LHPM01000010">
    <property type="protein sequence ID" value="OAL67470.1"/>
    <property type="molecule type" value="Genomic_DNA"/>
</dbReference>
<dbReference type="CDD" id="cd05120">
    <property type="entry name" value="APH_ChoK_like"/>
    <property type="match status" value="1"/>
</dbReference>
<feature type="compositionally biased region" description="Polar residues" evidence="6">
    <location>
        <begin position="818"/>
        <end position="859"/>
    </location>
</feature>
<dbReference type="Gene3D" id="3.90.1200.10">
    <property type="match status" value="1"/>
</dbReference>
<feature type="compositionally biased region" description="Polar residues" evidence="6">
    <location>
        <begin position="757"/>
        <end position="779"/>
    </location>
</feature>
<dbReference type="Proteomes" id="UP000243015">
    <property type="component" value="Unassembled WGS sequence"/>
</dbReference>
<dbReference type="Pfam" id="PF19050">
    <property type="entry name" value="PhoD_2"/>
    <property type="match status" value="2"/>
</dbReference>
<dbReference type="Gene3D" id="3.50.50.60">
    <property type="entry name" value="FAD/NAD(P)-binding domain"/>
    <property type="match status" value="2"/>
</dbReference>
<dbReference type="InterPro" id="IPR027417">
    <property type="entry name" value="P-loop_NTPase"/>
</dbReference>
<dbReference type="Gene3D" id="3.40.50.300">
    <property type="entry name" value="P-loop containing nucleotide triphosphate hydrolases"/>
    <property type="match status" value="1"/>
</dbReference>
<keyword evidence="2" id="KW-1015">Disulfide bond</keyword>
<dbReference type="EC" id="1.8.1.9" evidence="4"/>
<protein>
    <recommendedName>
        <fullName evidence="4">Thioredoxin reductase</fullName>
        <ecNumber evidence="4">1.8.1.9</ecNumber>
    </recommendedName>
</protein>
<dbReference type="InterPro" id="IPR038607">
    <property type="entry name" value="PhoD-like_sf"/>
</dbReference>
<evidence type="ECO:0000259" key="7">
    <source>
        <dbReference type="Pfam" id="PF01636"/>
    </source>
</evidence>
<dbReference type="InterPro" id="IPR036188">
    <property type="entry name" value="FAD/NAD-bd_sf"/>
</dbReference>
<feature type="compositionally biased region" description="Basic and acidic residues" evidence="6">
    <location>
        <begin position="1833"/>
        <end position="1843"/>
    </location>
</feature>
<keyword evidence="4" id="KW-0285">Flavoprotein</keyword>
<feature type="region of interest" description="Disordered" evidence="6">
    <location>
        <begin position="1047"/>
        <end position="1071"/>
    </location>
</feature>
<evidence type="ECO:0000256" key="6">
    <source>
        <dbReference type="SAM" id="MobiDB-lite"/>
    </source>
</evidence>
<evidence type="ECO:0000256" key="5">
    <source>
        <dbReference type="SAM" id="Coils"/>
    </source>
</evidence>
<dbReference type="GO" id="GO:0004791">
    <property type="term" value="F:thioredoxin-disulfide reductase (NADPH) activity"/>
    <property type="evidence" value="ECO:0007669"/>
    <property type="project" value="UniProtKB-EC"/>
</dbReference>
<dbReference type="InterPro" id="IPR043904">
    <property type="entry name" value="PhoD_2-like"/>
</dbReference>
<feature type="region of interest" description="Disordered" evidence="6">
    <location>
        <begin position="723"/>
        <end position="873"/>
    </location>
</feature>
<keyword evidence="3 4" id="KW-0676">Redox-active center</keyword>
<gene>
    <name evidence="10" type="ORF">A7C99_1334</name>
</gene>
<dbReference type="SUPFAM" id="SSF51905">
    <property type="entry name" value="FAD/NAD(P)-binding domain"/>
    <property type="match status" value="1"/>
</dbReference>
<feature type="domain" description="FAD/NAD(P)-binding" evidence="8">
    <location>
        <begin position="2198"/>
        <end position="2503"/>
    </location>
</feature>
<dbReference type="InterPro" id="IPR002575">
    <property type="entry name" value="Aminoglycoside_PTrfase"/>
</dbReference>
<feature type="domain" description="PhoD-like phosphatase" evidence="9">
    <location>
        <begin position="1347"/>
        <end position="1601"/>
    </location>
</feature>
<dbReference type="Pfam" id="PF07992">
    <property type="entry name" value="Pyr_redox_2"/>
    <property type="match status" value="1"/>
</dbReference>
<comment type="caution">
    <text evidence="10">The sequence shown here is derived from an EMBL/GenBank/DDBJ whole genome shotgun (WGS) entry which is preliminary data.</text>
</comment>
<feature type="compositionally biased region" description="Pro residues" evidence="6">
    <location>
        <begin position="1763"/>
        <end position="1776"/>
    </location>
</feature>
<evidence type="ECO:0000256" key="3">
    <source>
        <dbReference type="ARBA" id="ARBA00023284"/>
    </source>
</evidence>
<feature type="compositionally biased region" description="Polar residues" evidence="6">
    <location>
        <begin position="1844"/>
        <end position="1862"/>
    </location>
</feature>
<name>A0A178F4Y0_TRIRU</name>
<dbReference type="VEuPathDB" id="FungiDB:TERG_07509"/>
<reference evidence="10 11" key="1">
    <citation type="submission" date="2016-05" db="EMBL/GenBank/DDBJ databases">
        <title>Genome sequencing of Trichophyton rubrum CMCC(F)T1i isolated from hair.</title>
        <authorList>
            <person name="Zhan P."/>
            <person name="Tao Y."/>
            <person name="Liu W."/>
        </authorList>
    </citation>
    <scope>NUCLEOTIDE SEQUENCE [LARGE SCALE GENOMIC DNA]</scope>
    <source>
        <strain evidence="11">CMCC(F)T1i</strain>
    </source>
</reference>
<dbReference type="PANTHER" id="PTHR46689:SF1">
    <property type="entry name" value="PHOD-LIKE PHOSPHATASE DOMAIN-CONTAINING PROTEIN"/>
    <property type="match status" value="1"/>
</dbReference>
<evidence type="ECO:0000313" key="10">
    <source>
        <dbReference type="EMBL" id="OAL67470.1"/>
    </source>
</evidence>
<dbReference type="SUPFAM" id="SSF56112">
    <property type="entry name" value="Protein kinase-like (PK-like)"/>
    <property type="match status" value="1"/>
</dbReference>
<keyword evidence="4" id="KW-0560">Oxidoreductase</keyword>
<keyword evidence="4" id="KW-0521">NADP</keyword>
<proteinExistence type="predicted"/>
<comment type="catalytic activity">
    <reaction evidence="4">
        <text>[thioredoxin]-dithiol + NADP(+) = [thioredoxin]-disulfide + NADPH + H(+)</text>
        <dbReference type="Rhea" id="RHEA:20345"/>
        <dbReference type="Rhea" id="RHEA-COMP:10698"/>
        <dbReference type="Rhea" id="RHEA-COMP:10700"/>
        <dbReference type="ChEBI" id="CHEBI:15378"/>
        <dbReference type="ChEBI" id="CHEBI:29950"/>
        <dbReference type="ChEBI" id="CHEBI:50058"/>
        <dbReference type="ChEBI" id="CHEBI:57783"/>
        <dbReference type="ChEBI" id="CHEBI:58349"/>
        <dbReference type="EC" id="1.8.1.9"/>
    </reaction>
</comment>
<sequence>MEEIKNLLYPLNPPCRVRTRPMEVLCVGPSRSGTWSLRTALIHLGYVHTYHGYDVVMNPPDDKAWYLLHRQRLKHNASHPNSAQLSITAADFDRVVGHCAAMTDHAAAVFAAELIAAYPKAKVILNTRCDVRAWHRSVKNTIIVHSKDWMFWLKSFFHAELFWAQQSYYRGTLNWFYRGDFQENSINVLMEHCERVRSLVPKDQLLEWDVEDGWEPLCKFLGKEIPDIPFPRTNDSISFFKSCEECYNAQVQKATRNIWHLDSSVGERIVGCFSGYVDYVYNGEKESTAFVGWLLWFLPASFIQRAPQDWLISISHRLKHSRKINDSNWGDPVVRITRNIVVKYGPGVSPGEAATQEYAYQHLDPKIVQVPRVYRYFQHHESLDAKLNGYLFMEYIPGQNLKTRNNIGSDSEITRKLIKIIAHLGQIAGGSVPGPVGGGIPRGTLWGDGGAKREFRSLEDVNDWVNKRIEPIDETVDLTPYPLVLCHMDLCRRNMVLKKDESICLLDWGYAGFYPRFYEMAAIRCGNDHYNTPLFEATSKAIPLTEEELRCMDLVIRAPDASFQWTFDQALKGRQSRCSTVDLAFNARAGTISPTIQRQRQQAAWSINMRTAPLFAHCQPSLAGGCCACRNADVVATTLRIAFFSRLTRQLSCHHPAVRRCAVESPVCPLESLAGVSFTTDLTNNRSRLSLWRSTTAAKHARAASQDAGRLAISYCGISTRRTMPSRRASRPYDESQNYSPTQRRNGTMHQSGYPDQPQTQDDYGTPVNSRGQPSQSMSFAHRAKERGQDELPYESVSPNGAQSPLMNPLMSPISAYQKANSQSPSIQQNPASPNIHSPPHSQASVEASPVMRQNSQMAPRQKKTAKEWAPARSPLKKLELTLNDISKEEKRARVEEAEMLLREARAGLQGKTISRDAGGKPHLAPESARNKENAFKPSNIEEAGLLRSLSTKQKDKIRESAQMELKKPDPDQVSDAQAGGFEYERTHPPPGYNSPTSLNQPAQIPDNHHGQLPGAPLPKDNQIQQTRELFEPPAGETCSGAIDSEASQAEDAKNGPSKQKHASVSFAVPPPTPPPVSEWMHAVVGRLCLTDFDLRVPDMDRDWRGRGTRGTRNVHRGVESGLPRVTLKKNTPFNPPLYLKCGPLLRFTGTTKEVVDLPNGPCEQEIWRGSIMIVTQDSASFYDTPPTLRIFSQPKELIPPPPSSDPSDHDSPLAPEYVDPIAGLGKIGRNGNLLYVKPVDHIEEGLDLCYDETEEGLFERSPSQIDYAASRRVSIPPDTRIQGTDGEMVGKYKVVKASRVYIDPGRDTTFWRFNLEIELGDKEEHVAYRINNGSVVGFWVPARGQAMNILYHTGNGFGMSVDTDKYSGPDPMWRDALNAHQSRPFHVMIGGGSQINNNAITVEADHFRKWIEMKGKNEKHEYPLNLDIKGELEEFYLENYAAWFSQGLFGMACSQIPMVNMWDDNDIISGYGSFTDELMKSPVFSGLGNVAFKYYLLFQHQTAIEETEEHEPSWLLGSAEGPYIRQKSRNLLMSLGERIGLLAIDCRTERSKMDIMIDESYDLIWDRCHQQIVKGEMKHLLVLVGVPVAFPRLSLIEGVLKGPAKALGRNGVFRNASTKIENTSEKMDDQWTSKQHKLERKWLIEDLQELAAEKSLRVTILGGGANLAAVGQFYSDPNLQIPKDKDYRYMPNVISSPIVDAPLSEIMTDTLNKRNKVHTLDLKTVEDMRAMFWHDVEGRPRNNKRLLPRRNWCSIREYTPGCTPPATPPPEPTSPASPASSADMRPRRLGRTLSMSRGDRPANGLMRRLSLKAQRPQISHPIPKDQVTQRMSYDEPRLRRDSVSQLPEQTYSDAQLPQNPSYADADGDSSSLPNKFVRRRTDLSIREIKQAAKGGPDQHHFINIEGGLHITFNCEVKPQDPAGITTPYHVLILALSFDGEFEPSVEVEKKQWWKLGHRKNNSSVAQIDGAEPVVGAAKAANDEQQQQQQQPQHLQQVENDAYHNYGRPNPRECRQGYYEDEYDDDINVRGSPRHAQYAVQGRPGELSSPRMLPQPPPQQSQGKQHHYFNAAAIDPANGATYSAVDLARRVVRPRAPADSRPSTPASIALAGRWLRKRKFSTAQTLRPPLRLLAARRAFKSTTATLFPSFFRRFPFTSVQSSVGLSLAAVTSVQQRTSASHPSSAFKTPISSRMAHSKVVIIGSGPAAHTAAIYLSRAELKPVMYEGMLAGGTAAGGQLTTTTEVENFPGFPEGITGPELMDNMRKQSARFGTEIITETISRVDLSSRPFKIWKEYADGPDAPPTRTADAIIMATGANAKRLNLAGEEKYWQNGVSACAVCDGAVPIFRNKPLFVIGGGDSAAEEAMFLTKYGSSVTVLVRKDHLRASKTMATRLLNHAKVEVKFNTVATEITGEAADGGLMTHLKIKNVVTGAEEVVPANGLFYAVGHEPATKIVKDQVECDAEGYIATKPGTSFTSVLGVFAAGDVQDKRYRQAITSAGSGCIAALEAEKYISELESEAEPAAAHEAAIKEDTNPQL</sequence>
<keyword evidence="1 4" id="KW-0274">FAD</keyword>
<feature type="compositionally biased region" description="Polar residues" evidence="6">
    <location>
        <begin position="994"/>
        <end position="1003"/>
    </location>
</feature>
<dbReference type="GO" id="GO:0016020">
    <property type="term" value="C:membrane"/>
    <property type="evidence" value="ECO:0007669"/>
    <property type="project" value="TreeGrafter"/>
</dbReference>
<dbReference type="PROSITE" id="PS00573">
    <property type="entry name" value="PYRIDINE_REDOX_2"/>
    <property type="match status" value="1"/>
</dbReference>